<accession>A0AAW1H605</accession>
<sequence>MVNLDLINGGNAMKSVTITFRIPYFTQWGQSLLVRGSVPLLGLWNVKRGFLLTPVNHGSELIWRGSVEIPTSFECEYSYYVVDDGKKGLRCEMGRKRKLLLPDSVQDGDTVVELHDLWQVKIDVAPLSIIASLFLKSVFVKLVEVYT</sequence>
<feature type="domain" description="CBM20" evidence="1">
    <location>
        <begin position="8"/>
        <end position="120"/>
    </location>
</feature>
<evidence type="ECO:0000313" key="3">
    <source>
        <dbReference type="Proteomes" id="UP001443914"/>
    </source>
</evidence>
<dbReference type="EMBL" id="JBDFQZ010000012">
    <property type="protein sequence ID" value="KAK9671275.1"/>
    <property type="molecule type" value="Genomic_DNA"/>
</dbReference>
<keyword evidence="3" id="KW-1185">Reference proteome</keyword>
<dbReference type="SMART" id="SM01065">
    <property type="entry name" value="CBM_2"/>
    <property type="match status" value="1"/>
</dbReference>
<protein>
    <recommendedName>
        <fullName evidence="1">CBM20 domain-containing protein</fullName>
    </recommendedName>
</protein>
<organism evidence="2 3">
    <name type="scientific">Saponaria officinalis</name>
    <name type="common">Common soapwort</name>
    <name type="synonym">Lychnis saponaria</name>
    <dbReference type="NCBI Taxonomy" id="3572"/>
    <lineage>
        <taxon>Eukaryota</taxon>
        <taxon>Viridiplantae</taxon>
        <taxon>Streptophyta</taxon>
        <taxon>Embryophyta</taxon>
        <taxon>Tracheophyta</taxon>
        <taxon>Spermatophyta</taxon>
        <taxon>Magnoliopsida</taxon>
        <taxon>eudicotyledons</taxon>
        <taxon>Gunneridae</taxon>
        <taxon>Pentapetalae</taxon>
        <taxon>Caryophyllales</taxon>
        <taxon>Caryophyllaceae</taxon>
        <taxon>Caryophylleae</taxon>
        <taxon>Saponaria</taxon>
    </lineage>
</organism>
<dbReference type="InterPro" id="IPR002044">
    <property type="entry name" value="CBM20"/>
</dbReference>
<dbReference type="PANTHER" id="PTHR32518:SF3">
    <property type="entry name" value="4-ALPHA-GLUCANOTRANSFERASE"/>
    <property type="match status" value="1"/>
</dbReference>
<dbReference type="PROSITE" id="PS51166">
    <property type="entry name" value="CBM20"/>
    <property type="match status" value="1"/>
</dbReference>
<evidence type="ECO:0000259" key="1">
    <source>
        <dbReference type="PROSITE" id="PS51166"/>
    </source>
</evidence>
<dbReference type="InterPro" id="IPR013783">
    <property type="entry name" value="Ig-like_fold"/>
</dbReference>
<dbReference type="Proteomes" id="UP001443914">
    <property type="component" value="Unassembled WGS sequence"/>
</dbReference>
<reference evidence="2" key="1">
    <citation type="submission" date="2024-03" db="EMBL/GenBank/DDBJ databases">
        <title>WGS assembly of Saponaria officinalis var. Norfolk2.</title>
        <authorList>
            <person name="Jenkins J."/>
            <person name="Shu S."/>
            <person name="Grimwood J."/>
            <person name="Barry K."/>
            <person name="Goodstein D."/>
            <person name="Schmutz J."/>
            <person name="Leebens-Mack J."/>
            <person name="Osbourn A."/>
        </authorList>
    </citation>
    <scope>NUCLEOTIDE SEQUENCE [LARGE SCALE GENOMIC DNA]</scope>
    <source>
        <strain evidence="2">JIC</strain>
    </source>
</reference>
<comment type="caution">
    <text evidence="2">The sequence shown here is derived from an EMBL/GenBank/DDBJ whole genome shotgun (WGS) entry which is preliminary data.</text>
</comment>
<name>A0AAW1H605_SAPOF</name>
<dbReference type="GO" id="GO:2001070">
    <property type="term" value="F:starch binding"/>
    <property type="evidence" value="ECO:0007669"/>
    <property type="project" value="InterPro"/>
</dbReference>
<dbReference type="Gene3D" id="2.60.40.10">
    <property type="entry name" value="Immunoglobulins"/>
    <property type="match status" value="1"/>
</dbReference>
<evidence type="ECO:0000313" key="2">
    <source>
        <dbReference type="EMBL" id="KAK9671275.1"/>
    </source>
</evidence>
<dbReference type="InterPro" id="IPR013784">
    <property type="entry name" value="Carb-bd-like_fold"/>
</dbReference>
<gene>
    <name evidence="2" type="ORF">RND81_12G018700</name>
</gene>
<proteinExistence type="predicted"/>
<dbReference type="Pfam" id="PF00686">
    <property type="entry name" value="CBM_20"/>
    <property type="match status" value="1"/>
</dbReference>
<dbReference type="PANTHER" id="PTHR32518">
    <property type="match status" value="1"/>
</dbReference>
<dbReference type="SUPFAM" id="SSF49452">
    <property type="entry name" value="Starch-binding domain-like"/>
    <property type="match status" value="1"/>
</dbReference>
<dbReference type="AlphaFoldDB" id="A0AAW1H605"/>